<sequence>VLEYYLRNIINIPRSYSSGKLRW</sequence>
<reference evidence="1 2" key="1">
    <citation type="journal article" date="2012" name="BMC Genomics">
        <title>Tools to kill: Genome of one of the most destructive plant pathogenic fungi Macrophomina phaseolina.</title>
        <authorList>
            <person name="Islam M.S."/>
            <person name="Haque M.S."/>
            <person name="Islam M.M."/>
            <person name="Emdad E.M."/>
            <person name="Halim A."/>
            <person name="Hossen Q.M.M."/>
            <person name="Hossain M.Z."/>
            <person name="Ahmed B."/>
            <person name="Rahim S."/>
            <person name="Rahman M.S."/>
            <person name="Alam M.M."/>
            <person name="Hou S."/>
            <person name="Wan X."/>
            <person name="Saito J.A."/>
            <person name="Alam M."/>
        </authorList>
    </citation>
    <scope>NUCLEOTIDE SEQUENCE [LARGE SCALE GENOMIC DNA]</scope>
    <source>
        <strain evidence="1 2">MS6</strain>
    </source>
</reference>
<proteinExistence type="predicted"/>
<dbReference type="HOGENOM" id="CLU_221565_0_0_1"/>
<name>K2RYA1_MACPH</name>
<dbReference type="VEuPathDB" id="FungiDB:MPH_02972"/>
<evidence type="ECO:0000313" key="2">
    <source>
        <dbReference type="Proteomes" id="UP000007129"/>
    </source>
</evidence>
<feature type="non-terminal residue" evidence="1">
    <location>
        <position position="1"/>
    </location>
</feature>
<dbReference type="Proteomes" id="UP000007129">
    <property type="component" value="Unassembled WGS sequence"/>
</dbReference>
<comment type="caution">
    <text evidence="1">The sequence shown here is derived from an EMBL/GenBank/DDBJ whole genome shotgun (WGS) entry which is preliminary data.</text>
</comment>
<dbReference type="AlphaFoldDB" id="K2RYA1"/>
<evidence type="ECO:0000313" key="1">
    <source>
        <dbReference type="EMBL" id="EKG19738.1"/>
    </source>
</evidence>
<gene>
    <name evidence="1" type="ORF">MPH_02972</name>
</gene>
<accession>K2RYA1</accession>
<dbReference type="InParanoid" id="K2RYA1"/>
<dbReference type="EMBL" id="AHHD01000132">
    <property type="protein sequence ID" value="EKG19738.1"/>
    <property type="molecule type" value="Genomic_DNA"/>
</dbReference>
<protein>
    <submittedName>
        <fullName evidence="1">Uncharacterized protein</fullName>
    </submittedName>
</protein>
<organism evidence="1 2">
    <name type="scientific">Macrophomina phaseolina (strain MS6)</name>
    <name type="common">Charcoal rot fungus</name>
    <dbReference type="NCBI Taxonomy" id="1126212"/>
    <lineage>
        <taxon>Eukaryota</taxon>
        <taxon>Fungi</taxon>
        <taxon>Dikarya</taxon>
        <taxon>Ascomycota</taxon>
        <taxon>Pezizomycotina</taxon>
        <taxon>Dothideomycetes</taxon>
        <taxon>Dothideomycetes incertae sedis</taxon>
        <taxon>Botryosphaeriales</taxon>
        <taxon>Botryosphaeriaceae</taxon>
        <taxon>Macrophomina</taxon>
    </lineage>
</organism>